<dbReference type="GO" id="GO:0000155">
    <property type="term" value="F:phosphorelay sensor kinase activity"/>
    <property type="evidence" value="ECO:0007669"/>
    <property type="project" value="InterPro"/>
</dbReference>
<feature type="transmembrane region" description="Helical" evidence="13">
    <location>
        <begin position="289"/>
        <end position="315"/>
    </location>
</feature>
<dbReference type="Gene3D" id="3.30.565.10">
    <property type="entry name" value="Histidine kinase-like ATPase, C-terminal domain"/>
    <property type="match status" value="1"/>
</dbReference>
<dbReference type="EC" id="2.7.13.3" evidence="4"/>
<dbReference type="InterPro" id="IPR005467">
    <property type="entry name" value="His_kinase_dom"/>
</dbReference>
<feature type="transmembrane region" description="Helical" evidence="13">
    <location>
        <begin position="415"/>
        <end position="437"/>
    </location>
</feature>
<evidence type="ECO:0000256" key="8">
    <source>
        <dbReference type="ARBA" id="ARBA00022777"/>
    </source>
</evidence>
<reference evidence="15 16" key="1">
    <citation type="journal article" date="2013" name="Int. J. Syst. Evol. Microbiol.">
        <title>Azospirillum humicireducens sp. nov., a nitrogen-fixing bacterium isolated from a microbial fuel cell.</title>
        <authorList>
            <person name="Zhou S."/>
            <person name="Han L."/>
            <person name="Wang Y."/>
            <person name="Yang G."/>
            <person name="Zhuang L."/>
            <person name="Hu P."/>
        </authorList>
    </citation>
    <scope>NUCLEOTIDE SEQUENCE [LARGE SCALE GENOMIC DNA]</scope>
    <source>
        <strain evidence="15 16">SgZ-5</strain>
    </source>
</reference>
<evidence type="ECO:0000256" key="11">
    <source>
        <dbReference type="ARBA" id="ARBA00023136"/>
    </source>
</evidence>
<evidence type="ECO:0000256" key="2">
    <source>
        <dbReference type="ARBA" id="ARBA00004141"/>
    </source>
</evidence>
<dbReference type="FunFam" id="1.10.287.130:FF:000001">
    <property type="entry name" value="Two-component sensor histidine kinase"/>
    <property type="match status" value="1"/>
</dbReference>
<dbReference type="InterPro" id="IPR038377">
    <property type="entry name" value="Na/Glc_symporter_sf"/>
</dbReference>
<dbReference type="Pfam" id="PF00512">
    <property type="entry name" value="HisKA"/>
    <property type="match status" value="1"/>
</dbReference>
<dbReference type="SMART" id="SM00387">
    <property type="entry name" value="HATPase_c"/>
    <property type="match status" value="1"/>
</dbReference>
<evidence type="ECO:0000313" key="15">
    <source>
        <dbReference type="EMBL" id="ANC92057.1"/>
    </source>
</evidence>
<evidence type="ECO:0000256" key="10">
    <source>
        <dbReference type="ARBA" id="ARBA00023012"/>
    </source>
</evidence>
<evidence type="ECO:0000256" key="5">
    <source>
        <dbReference type="ARBA" id="ARBA00022553"/>
    </source>
</evidence>
<accession>A0A161IU22</accession>
<feature type="coiled-coil region" evidence="12">
    <location>
        <begin position="650"/>
        <end position="684"/>
    </location>
</feature>
<dbReference type="RefSeq" id="WP_063635126.1">
    <property type="nucleotide sequence ID" value="NZ_CP015285.1"/>
</dbReference>
<comment type="subcellular location">
    <subcellularLocation>
        <location evidence="2">Membrane</location>
        <topology evidence="2">Multi-pass membrane protein</topology>
    </subcellularLocation>
</comment>
<dbReference type="PRINTS" id="PR00344">
    <property type="entry name" value="BCTRLSENSOR"/>
</dbReference>
<feature type="transmembrane region" description="Helical" evidence="13">
    <location>
        <begin position="335"/>
        <end position="368"/>
    </location>
</feature>
<dbReference type="InterPro" id="IPR050736">
    <property type="entry name" value="Sensor_HK_Regulatory"/>
</dbReference>
<protein>
    <recommendedName>
        <fullName evidence="4">histidine kinase</fullName>
        <ecNumber evidence="4">2.7.13.3</ecNumber>
    </recommendedName>
</protein>
<evidence type="ECO:0000256" key="9">
    <source>
        <dbReference type="ARBA" id="ARBA00022989"/>
    </source>
</evidence>
<keyword evidence="11 13" id="KW-0472">Membrane</keyword>
<comment type="catalytic activity">
    <reaction evidence="1">
        <text>ATP + protein L-histidine = ADP + protein N-phospho-L-histidine.</text>
        <dbReference type="EC" id="2.7.13.3"/>
    </reaction>
</comment>
<dbReference type="InterPro" id="IPR001734">
    <property type="entry name" value="Na/solute_symporter"/>
</dbReference>
<keyword evidence="5" id="KW-0597">Phosphoprotein</keyword>
<name>A0A161IU22_9PROT</name>
<keyword evidence="10" id="KW-0902">Two-component regulatory system</keyword>
<dbReference type="EMBL" id="CP015285">
    <property type="protein sequence ID" value="ANC92057.1"/>
    <property type="molecule type" value="Genomic_DNA"/>
</dbReference>
<evidence type="ECO:0000256" key="3">
    <source>
        <dbReference type="ARBA" id="ARBA00006434"/>
    </source>
</evidence>
<feature type="transmembrane region" description="Helical" evidence="13">
    <location>
        <begin position="389"/>
        <end position="409"/>
    </location>
</feature>
<comment type="similarity">
    <text evidence="3">Belongs to the sodium:solute symporter (SSF) (TC 2.A.21) family.</text>
</comment>
<dbReference type="InterPro" id="IPR036890">
    <property type="entry name" value="HATPase_C_sf"/>
</dbReference>
<dbReference type="InterPro" id="IPR036097">
    <property type="entry name" value="HisK_dim/P_sf"/>
</dbReference>
<dbReference type="Gene3D" id="1.20.1730.10">
    <property type="entry name" value="Sodium/glucose cotransporter"/>
    <property type="match status" value="1"/>
</dbReference>
<feature type="transmembrane region" description="Helical" evidence="13">
    <location>
        <begin position="65"/>
        <end position="90"/>
    </location>
</feature>
<dbReference type="PANTHER" id="PTHR43711">
    <property type="entry name" value="TWO-COMPONENT HISTIDINE KINASE"/>
    <property type="match status" value="1"/>
</dbReference>
<dbReference type="PROSITE" id="PS50283">
    <property type="entry name" value="NA_SOLUT_SYMP_3"/>
    <property type="match status" value="1"/>
</dbReference>
<dbReference type="PROSITE" id="PS50109">
    <property type="entry name" value="HIS_KIN"/>
    <property type="match status" value="1"/>
</dbReference>
<dbReference type="Gene3D" id="1.10.287.130">
    <property type="match status" value="1"/>
</dbReference>
<dbReference type="InterPro" id="IPR003661">
    <property type="entry name" value="HisK_dim/P_dom"/>
</dbReference>
<evidence type="ECO:0000256" key="4">
    <source>
        <dbReference type="ARBA" id="ARBA00012438"/>
    </source>
</evidence>
<dbReference type="KEGG" id="ahu:A6A40_09145"/>
<keyword evidence="7 13" id="KW-0812">Transmembrane</keyword>
<keyword evidence="6" id="KW-0808">Transferase</keyword>
<keyword evidence="12" id="KW-0175">Coiled coil</keyword>
<sequence length="922" mass="97568">MGVGLDWGTILVVALTYLSALFAIAHWADRREAAGRSVIASPTIFALSLAVYCTTWTFYGSVGRAATLGIGFLPVYLGPTLLMLLAPLLLRKVLRIAKAQRITSIADFLASRYGHSPLLGGLVALTATVGVTPYIALQLKAVAVSFDALTGGGLEASPAPFLDQGFLIAAVMALFAIVFGARQIDAAEHHPGLVAAIALESLVKLVAFLAVGIFVVWGLHGGLDNLFSAASAVPDLARLFGGDIALEGAASGVWVTTTILSAAAMLCLPRQFQVMVIESVDERQLDRAVWLFPLYLLLINLFVLPVALSGLLTFGGRVDPDLFVVALPLHGGAEWLALLAFLGGLSAAAGMIVVETVALSTMLCNNLVVPVLLRVRPAVLARSADPAPVLLMVRRVAIVAILLFGYGYYRLAGSAYALVSIGLISFAAVAQFAPALIGGLHWRGATRRGAIAGVAAGTLVWAYTLLLPSFARSGWLPASFIADGPWSIAALRPYALFGLEGWDPLAHALFWSALANIGAYVGLSLFDRPGAVERAQAAAFVDVFEPTPAAMPPISPADWRNAASVGDLARVVARFLGLQRAEQAFAGADPDEPAGPERLRLAERLLAGAIGGASARVALASSVSAGAVEAAELLRMLDETSDVIAHSRQLELKTAELERATDALRAANEQLTELDRLKDEFLSTVTHELRTPLTSIRALSEILHDDRELEPEQRQEFLAVIIKESERLTRLINQVLDMAKIEAGALDWRIERIDPAALLAQAVAATEALFLERGIALSVDIPGNLPPVRGDEDRVIQVVVNLLSNAAKFTPTGGRTRLEAKPDGDMLRIAVIDSGPGVLPKDRDIVFERFRQAGDMLTGKPAGTGLGLAIAKRIIEHLGGRIGVEDATAGLSAESGKGAAFWFTLPFVGPHSAQPFNAKSEA</sequence>
<feature type="transmembrane region" description="Helical" evidence="13">
    <location>
        <begin position="6"/>
        <end position="27"/>
    </location>
</feature>
<dbReference type="Proteomes" id="UP000077405">
    <property type="component" value="Chromosome"/>
</dbReference>
<evidence type="ECO:0000256" key="7">
    <source>
        <dbReference type="ARBA" id="ARBA00022692"/>
    </source>
</evidence>
<organism evidence="15 16">
    <name type="scientific">Azospirillum humicireducens</name>
    <dbReference type="NCBI Taxonomy" id="1226968"/>
    <lineage>
        <taxon>Bacteria</taxon>
        <taxon>Pseudomonadati</taxon>
        <taxon>Pseudomonadota</taxon>
        <taxon>Alphaproteobacteria</taxon>
        <taxon>Rhodospirillales</taxon>
        <taxon>Azospirillaceae</taxon>
        <taxon>Azospirillum</taxon>
    </lineage>
</organism>
<dbReference type="OrthoDB" id="9764438at2"/>
<feature type="transmembrane region" description="Helical" evidence="13">
    <location>
        <begin position="449"/>
        <end position="471"/>
    </location>
</feature>
<dbReference type="PANTHER" id="PTHR43711:SF30">
    <property type="entry name" value="HISTIDINE KINASE"/>
    <property type="match status" value="1"/>
</dbReference>
<keyword evidence="8 15" id="KW-0418">Kinase</keyword>
<feature type="domain" description="Histidine kinase" evidence="14">
    <location>
        <begin position="684"/>
        <end position="909"/>
    </location>
</feature>
<dbReference type="SUPFAM" id="SSF55874">
    <property type="entry name" value="ATPase domain of HSP90 chaperone/DNA topoisomerase II/histidine kinase"/>
    <property type="match status" value="1"/>
</dbReference>
<evidence type="ECO:0000256" key="1">
    <source>
        <dbReference type="ARBA" id="ARBA00000085"/>
    </source>
</evidence>
<dbReference type="AlphaFoldDB" id="A0A161IU22"/>
<feature type="transmembrane region" description="Helical" evidence="13">
    <location>
        <begin position="248"/>
        <end position="268"/>
    </location>
</feature>
<evidence type="ECO:0000256" key="12">
    <source>
        <dbReference type="SAM" id="Coils"/>
    </source>
</evidence>
<keyword evidence="16" id="KW-1185">Reference proteome</keyword>
<dbReference type="STRING" id="1226968.A6A40_09145"/>
<evidence type="ECO:0000256" key="6">
    <source>
        <dbReference type="ARBA" id="ARBA00022679"/>
    </source>
</evidence>
<dbReference type="Pfam" id="PF02518">
    <property type="entry name" value="HATPase_c"/>
    <property type="match status" value="1"/>
</dbReference>
<dbReference type="GO" id="GO:0016020">
    <property type="term" value="C:membrane"/>
    <property type="evidence" value="ECO:0007669"/>
    <property type="project" value="UniProtKB-SubCell"/>
</dbReference>
<dbReference type="InterPro" id="IPR004358">
    <property type="entry name" value="Sig_transdc_His_kin-like_C"/>
</dbReference>
<feature type="transmembrane region" description="Helical" evidence="13">
    <location>
        <begin position="118"/>
        <end position="141"/>
    </location>
</feature>
<dbReference type="SMART" id="SM00388">
    <property type="entry name" value="HisKA"/>
    <property type="match status" value="1"/>
</dbReference>
<evidence type="ECO:0000259" key="14">
    <source>
        <dbReference type="PROSITE" id="PS50109"/>
    </source>
</evidence>
<dbReference type="SUPFAM" id="SSF47384">
    <property type="entry name" value="Homodimeric domain of signal transducing histidine kinase"/>
    <property type="match status" value="1"/>
</dbReference>
<evidence type="ECO:0000313" key="16">
    <source>
        <dbReference type="Proteomes" id="UP000077405"/>
    </source>
</evidence>
<dbReference type="CDD" id="cd00082">
    <property type="entry name" value="HisKA"/>
    <property type="match status" value="1"/>
</dbReference>
<feature type="transmembrane region" description="Helical" evidence="13">
    <location>
        <begin position="161"/>
        <end position="181"/>
    </location>
</feature>
<dbReference type="GO" id="GO:0022857">
    <property type="term" value="F:transmembrane transporter activity"/>
    <property type="evidence" value="ECO:0007669"/>
    <property type="project" value="InterPro"/>
</dbReference>
<feature type="transmembrane region" description="Helical" evidence="13">
    <location>
        <begin position="39"/>
        <end position="59"/>
    </location>
</feature>
<keyword evidence="9 13" id="KW-1133">Transmembrane helix</keyword>
<dbReference type="CDD" id="cd10322">
    <property type="entry name" value="SLC5sbd"/>
    <property type="match status" value="1"/>
</dbReference>
<feature type="transmembrane region" description="Helical" evidence="13">
    <location>
        <begin position="193"/>
        <end position="217"/>
    </location>
</feature>
<evidence type="ECO:0000256" key="13">
    <source>
        <dbReference type="SAM" id="Phobius"/>
    </source>
</evidence>
<dbReference type="InterPro" id="IPR003594">
    <property type="entry name" value="HATPase_dom"/>
</dbReference>
<gene>
    <name evidence="15" type="ORF">A6A40_09145</name>
</gene>
<proteinExistence type="inferred from homology"/>